<evidence type="ECO:0000313" key="7">
    <source>
        <dbReference type="Proteomes" id="UP000514533"/>
    </source>
</evidence>
<dbReference type="EMBL" id="CP057906">
    <property type="protein sequence ID" value="QMO43316.1"/>
    <property type="molecule type" value="Genomic_DNA"/>
</dbReference>
<dbReference type="RefSeq" id="WP_000213187.1">
    <property type="nucleotide sequence ID" value="NZ_BDRI01000009.1"/>
</dbReference>
<sequence>MTTRINGMAFDTFIGGTDIHVKSISLDISDESAVAKTRGIPDGKLRGPVSAEGEIEMSTRSFNQLGEVAAQAGSWRDLPPMDFVFYANTGTEEIRVEAFGCELMLSGLLSIDTESADLTTHKIKYVVASPDFVRINGVPVLSENDVRGLMG</sequence>
<evidence type="ECO:0000313" key="6">
    <source>
        <dbReference type="Proteomes" id="UP000490727"/>
    </source>
</evidence>
<evidence type="ECO:0000313" key="1">
    <source>
        <dbReference type="EMBL" id="MUM71314.1"/>
    </source>
</evidence>
<dbReference type="AlphaFoldDB" id="A0A0K3DIT0"/>
<evidence type="ECO:0000313" key="4">
    <source>
        <dbReference type="EMBL" id="STE75570.1"/>
    </source>
</evidence>
<evidence type="ECO:0000313" key="3">
    <source>
        <dbReference type="EMBL" id="QMS40521.1"/>
    </source>
</evidence>
<evidence type="ECO:0000313" key="2">
    <source>
        <dbReference type="EMBL" id="QMO43316.1"/>
    </source>
</evidence>
<reference evidence="7 8" key="3">
    <citation type="submission" date="2020-06" db="EMBL/GenBank/DDBJ databases">
        <title>REHAB project genomes.</title>
        <authorList>
            <person name="Shaw L.P."/>
        </authorList>
    </citation>
    <scope>NUCLEOTIDE SEQUENCE [LARGE SCALE GENOMIC DNA]</scope>
    <source>
        <strain evidence="3 7">RHB01-C20</strain>
        <strain evidence="2 8">RHB10-C12</strain>
    </source>
</reference>
<dbReference type="Proteomes" id="UP000514754">
    <property type="component" value="Chromosome"/>
</dbReference>
<dbReference type="InterPro" id="IPR019708">
    <property type="entry name" value="Phage_HP1_Orf24"/>
</dbReference>
<dbReference type="Proteomes" id="UP000255201">
    <property type="component" value="Unassembled WGS sequence"/>
</dbReference>
<dbReference type="EMBL" id="UFZL01000003">
    <property type="protein sequence ID" value="STE75570.1"/>
    <property type="molecule type" value="Genomic_DNA"/>
</dbReference>
<evidence type="ECO:0000313" key="5">
    <source>
        <dbReference type="Proteomes" id="UP000255201"/>
    </source>
</evidence>
<accession>A0A0K3DIT0</accession>
<reference evidence="4 5" key="1">
    <citation type="submission" date="2018-06" db="EMBL/GenBank/DDBJ databases">
        <authorList>
            <consortium name="Pathogen Informatics"/>
            <person name="Doyle S."/>
        </authorList>
    </citation>
    <scope>NUCLEOTIDE SEQUENCE [LARGE SCALE GENOMIC DNA]</scope>
    <source>
        <strain evidence="4 5">NCTC10764</strain>
    </source>
</reference>
<name>A0A0K3DIT0_ECOLX</name>
<proteinExistence type="predicted"/>
<reference evidence="1 6" key="2">
    <citation type="submission" date="2019-11" db="EMBL/GenBank/DDBJ databases">
        <title>Whole genome sequence analysis of environmental Escherichia coli from the feces of straw-necked ibis (Threskiornis spinicollis) nesting on inland wetlands.</title>
        <authorList>
            <person name="Wyrsch E.R."/>
            <person name="Roy Chowdhury P."/>
            <person name="Wallis L."/>
            <person name="Cummins M.L."/>
            <person name="Zingali T."/>
            <person name="Brandis K.J."/>
            <person name="Djordjevic S.P."/>
        </authorList>
    </citation>
    <scope>NUCLEOTIDE SEQUENCE [LARGE SCALE GENOMIC DNA]</scope>
    <source>
        <strain evidence="1 6">IBS12</strain>
    </source>
</reference>
<gene>
    <name evidence="1" type="ORF">GNZ05_03935</name>
    <name evidence="3" type="ORF">HVV39_22160</name>
    <name evidence="2" type="ORF">HVW43_24805</name>
    <name evidence="4" type="ORF">NCTC10764_04665</name>
</gene>
<organism evidence="3 7">
    <name type="scientific">Escherichia coli</name>
    <dbReference type="NCBI Taxonomy" id="562"/>
    <lineage>
        <taxon>Bacteria</taxon>
        <taxon>Pseudomonadati</taxon>
        <taxon>Pseudomonadota</taxon>
        <taxon>Gammaproteobacteria</taxon>
        <taxon>Enterobacterales</taxon>
        <taxon>Enterobacteriaceae</taxon>
        <taxon>Escherichia</taxon>
    </lineage>
</organism>
<evidence type="ECO:0000313" key="8">
    <source>
        <dbReference type="Proteomes" id="UP000514754"/>
    </source>
</evidence>
<dbReference type="Proteomes" id="UP000490727">
    <property type="component" value="Unassembled WGS sequence"/>
</dbReference>
<accession>A0A236MXL5</accession>
<dbReference type="EMBL" id="WOET01000002">
    <property type="protein sequence ID" value="MUM71314.1"/>
    <property type="molecule type" value="Genomic_DNA"/>
</dbReference>
<protein>
    <submittedName>
        <fullName evidence="3">DUF2597 family protein</fullName>
    </submittedName>
    <submittedName>
        <fullName evidence="4">Putative tail tube protein from bacteriophage origin</fullName>
    </submittedName>
</protein>
<dbReference type="Proteomes" id="UP000514533">
    <property type="component" value="Chromosome"/>
</dbReference>
<dbReference type="EMBL" id="CP055981">
    <property type="protein sequence ID" value="QMS40521.1"/>
    <property type="molecule type" value="Genomic_DNA"/>
</dbReference>
<dbReference type="Pfam" id="PF10772">
    <property type="entry name" value="Phage_HP1_Orf24"/>
    <property type="match status" value="1"/>
</dbReference>